<feature type="compositionally biased region" description="Basic and acidic residues" evidence="1">
    <location>
        <begin position="256"/>
        <end position="279"/>
    </location>
</feature>
<evidence type="ECO:0000313" key="2">
    <source>
        <dbReference type="EMBL" id="HED31493.1"/>
    </source>
</evidence>
<evidence type="ECO:0000256" key="1">
    <source>
        <dbReference type="SAM" id="MobiDB-lite"/>
    </source>
</evidence>
<organism evidence="2">
    <name type="scientific">Prosthecochloris aestuarii</name>
    <dbReference type="NCBI Taxonomy" id="1102"/>
    <lineage>
        <taxon>Bacteria</taxon>
        <taxon>Pseudomonadati</taxon>
        <taxon>Chlorobiota</taxon>
        <taxon>Chlorobiia</taxon>
        <taxon>Chlorobiales</taxon>
        <taxon>Chlorobiaceae</taxon>
        <taxon>Prosthecochloris</taxon>
    </lineage>
</organism>
<feature type="region of interest" description="Disordered" evidence="1">
    <location>
        <begin position="170"/>
        <end position="291"/>
    </location>
</feature>
<evidence type="ECO:0008006" key="3">
    <source>
        <dbReference type="Google" id="ProtNLM"/>
    </source>
</evidence>
<dbReference type="Proteomes" id="UP000886335">
    <property type="component" value="Unassembled WGS sequence"/>
</dbReference>
<protein>
    <recommendedName>
        <fullName evidence="3">Chlorosome envelope protein H</fullName>
    </recommendedName>
</protein>
<sequence length="291" mass="31186">MAEELKKPEGVRSPENKAPEPAAERHTENIGDIPMLMENVGHLIDSTIESVTGMIASATNVTGQIIDNVNVTVQSDTVKGIMKNLGSVSENLTQGITSTSEQLKDSIALFGKVLGSITESISSTVTSEPVKNLFETVSNGLGQIINSLPTQNIQACCDHPKAVQIPYSHKKPEAAAPEASVQEKPAPAPVQSKPAEQSAQPDPVTESKKTEQTPSVKPAEAPEKQAPKETMPPATSGKPQTYTTLESDAPATASKNTREDNNRQQEKQPYRKGKTDPSRKGTFPKSKGKRR</sequence>
<feature type="region of interest" description="Disordered" evidence="1">
    <location>
        <begin position="1"/>
        <end position="25"/>
    </location>
</feature>
<dbReference type="AlphaFoldDB" id="A0A831WPF3"/>
<reference evidence="2" key="1">
    <citation type="journal article" date="2020" name="mSystems">
        <title>Genome- and Community-Level Interaction Insights into Carbon Utilization and Element Cycling Functions of Hydrothermarchaeota in Hydrothermal Sediment.</title>
        <authorList>
            <person name="Zhou Z."/>
            <person name="Liu Y."/>
            <person name="Xu W."/>
            <person name="Pan J."/>
            <person name="Luo Z.H."/>
            <person name="Li M."/>
        </authorList>
    </citation>
    <scope>NUCLEOTIDE SEQUENCE [LARGE SCALE GENOMIC DNA]</scope>
    <source>
        <strain evidence="2">SpSt-1181</strain>
    </source>
</reference>
<feature type="compositionally biased region" description="Polar residues" evidence="1">
    <location>
        <begin position="237"/>
        <end position="246"/>
    </location>
</feature>
<proteinExistence type="predicted"/>
<gene>
    <name evidence="2" type="ORF">ENN50_07410</name>
</gene>
<dbReference type="EMBL" id="DSBW01000162">
    <property type="protein sequence ID" value="HED31493.1"/>
    <property type="molecule type" value="Genomic_DNA"/>
</dbReference>
<accession>A0A831WPF3</accession>
<name>A0A831WPF3_PROAE</name>
<comment type="caution">
    <text evidence="2">The sequence shown here is derived from an EMBL/GenBank/DDBJ whole genome shotgun (WGS) entry which is preliminary data.</text>
</comment>